<keyword evidence="2" id="KW-0004">4Fe-4S</keyword>
<reference evidence="12 13" key="1">
    <citation type="journal article" date="2015" name="Microbiome">
        <title>Genomic resolution of linkages in carbon, nitrogen, and sulfur cycling among widespread estuary sediment bacteria.</title>
        <authorList>
            <person name="Baker B.J."/>
            <person name="Lazar C.S."/>
            <person name="Teske A.P."/>
            <person name="Dick G.J."/>
        </authorList>
    </citation>
    <scope>NUCLEOTIDE SEQUENCE [LARGE SCALE GENOMIC DNA]</scope>
    <source>
        <strain evidence="12">SM23_42</strain>
    </source>
</reference>
<dbReference type="PIRSF" id="PIRSF001435">
    <property type="entry name" value="Nth"/>
    <property type="match status" value="1"/>
</dbReference>
<evidence type="ECO:0000259" key="11">
    <source>
        <dbReference type="SMART" id="SM00478"/>
    </source>
</evidence>
<dbReference type="GO" id="GO:0046872">
    <property type="term" value="F:metal ion binding"/>
    <property type="evidence" value="ECO:0007669"/>
    <property type="project" value="UniProtKB-KW"/>
</dbReference>
<comment type="similarity">
    <text evidence="1">Belongs to the Nth/MutY family.</text>
</comment>
<dbReference type="EMBL" id="LJUJ01000016">
    <property type="protein sequence ID" value="KPK63249.1"/>
    <property type="molecule type" value="Genomic_DNA"/>
</dbReference>
<keyword evidence="7" id="KW-0411">Iron-sulfur</keyword>
<evidence type="ECO:0000256" key="1">
    <source>
        <dbReference type="ARBA" id="ARBA00008343"/>
    </source>
</evidence>
<keyword evidence="5" id="KW-0378">Hydrolase</keyword>
<evidence type="ECO:0000256" key="2">
    <source>
        <dbReference type="ARBA" id="ARBA00022485"/>
    </source>
</evidence>
<evidence type="ECO:0000256" key="4">
    <source>
        <dbReference type="ARBA" id="ARBA00022763"/>
    </source>
</evidence>
<dbReference type="InterPro" id="IPR003265">
    <property type="entry name" value="HhH-GPD_domain"/>
</dbReference>
<dbReference type="GO" id="GO:0019104">
    <property type="term" value="F:DNA N-glycosylase activity"/>
    <property type="evidence" value="ECO:0007669"/>
    <property type="project" value="UniProtKB-ARBA"/>
</dbReference>
<evidence type="ECO:0000256" key="6">
    <source>
        <dbReference type="ARBA" id="ARBA00023004"/>
    </source>
</evidence>
<dbReference type="GO" id="GO:0003677">
    <property type="term" value="F:DNA binding"/>
    <property type="evidence" value="ECO:0007669"/>
    <property type="project" value="InterPro"/>
</dbReference>
<gene>
    <name evidence="12" type="ORF">AMJ83_07815</name>
</gene>
<dbReference type="InterPro" id="IPR000445">
    <property type="entry name" value="HhH_motif"/>
</dbReference>
<name>A0A0S8FSI4_UNCW3</name>
<dbReference type="Gene3D" id="1.10.1670.10">
    <property type="entry name" value="Helix-hairpin-Helix base-excision DNA repair enzymes (C-terminal)"/>
    <property type="match status" value="1"/>
</dbReference>
<keyword evidence="9" id="KW-0326">Glycosidase</keyword>
<dbReference type="InterPro" id="IPR023170">
    <property type="entry name" value="HhH_base_excis_C"/>
</dbReference>
<keyword evidence="3" id="KW-0479">Metal-binding</keyword>
<dbReference type="Pfam" id="PF00730">
    <property type="entry name" value="HhH-GPD"/>
    <property type="match status" value="1"/>
</dbReference>
<proteinExistence type="inferred from homology"/>
<dbReference type="Proteomes" id="UP000051373">
    <property type="component" value="Unassembled WGS sequence"/>
</dbReference>
<dbReference type="STRING" id="1703779.AMJ83_07815"/>
<keyword evidence="8" id="KW-0234">DNA repair</keyword>
<keyword evidence="6" id="KW-0408">Iron</keyword>
<dbReference type="SMART" id="SM00478">
    <property type="entry name" value="ENDO3c"/>
    <property type="match status" value="1"/>
</dbReference>
<organism evidence="12 13">
    <name type="scientific">candidate division WOR_3 bacterium SM23_42</name>
    <dbReference type="NCBI Taxonomy" id="1703779"/>
    <lineage>
        <taxon>Bacteria</taxon>
        <taxon>Bacteria division WOR-3</taxon>
    </lineage>
</organism>
<feature type="domain" description="HhH-GPD" evidence="11">
    <location>
        <begin position="41"/>
        <end position="199"/>
    </location>
</feature>
<dbReference type="Gene3D" id="1.10.340.30">
    <property type="entry name" value="Hypothetical protein, domain 2"/>
    <property type="match status" value="1"/>
</dbReference>
<feature type="domain" description="Helix-hairpin-helix DNA-binding motif class 1" evidence="10">
    <location>
        <begin position="120"/>
        <end position="139"/>
    </location>
</feature>
<dbReference type="PATRIC" id="fig|1703779.3.peg.2394"/>
<evidence type="ECO:0000259" key="10">
    <source>
        <dbReference type="SMART" id="SM00278"/>
    </source>
</evidence>
<protein>
    <recommendedName>
        <fullName evidence="14">Endonuclease</fullName>
    </recommendedName>
</protein>
<sequence>MNITSSNTIFLKIYRTLLKTFGPQHWWPGETPFEIMVGAILTQNTNWQNVSTAIERIRAANLMNPRKLLTNYRRLPQLIKTSGFYRMKSKYLHAFLHYYTTKYRGSADEMSQKRTHVLRAELLAIPGIGPETADSILLYALNKRIFVVDNYTRRIFSRHNLIDYNSPYDSIQKTIEQNLPASTNLYNEYHALLVRIGKKYCRKNEPLCSTCPLGAMLLRNR</sequence>
<dbReference type="AlphaFoldDB" id="A0A0S8FSI4"/>
<evidence type="ECO:0000256" key="8">
    <source>
        <dbReference type="ARBA" id="ARBA00023204"/>
    </source>
</evidence>
<evidence type="ECO:0000256" key="7">
    <source>
        <dbReference type="ARBA" id="ARBA00023014"/>
    </source>
</evidence>
<dbReference type="PANTHER" id="PTHR10359:SF19">
    <property type="entry name" value="DNA REPAIR GLYCOSYLASE MJ1434-RELATED"/>
    <property type="match status" value="1"/>
</dbReference>
<dbReference type="SUPFAM" id="SSF48150">
    <property type="entry name" value="DNA-glycosylase"/>
    <property type="match status" value="1"/>
</dbReference>
<keyword evidence="4" id="KW-0227">DNA damage</keyword>
<evidence type="ECO:0000256" key="3">
    <source>
        <dbReference type="ARBA" id="ARBA00022723"/>
    </source>
</evidence>
<accession>A0A0S8FSI4</accession>
<evidence type="ECO:0000256" key="5">
    <source>
        <dbReference type="ARBA" id="ARBA00022801"/>
    </source>
</evidence>
<evidence type="ECO:0008006" key="14">
    <source>
        <dbReference type="Google" id="ProtNLM"/>
    </source>
</evidence>
<dbReference type="GO" id="GO:0051539">
    <property type="term" value="F:4 iron, 4 sulfur cluster binding"/>
    <property type="evidence" value="ECO:0007669"/>
    <property type="project" value="UniProtKB-KW"/>
</dbReference>
<comment type="caution">
    <text evidence="12">The sequence shown here is derived from an EMBL/GenBank/DDBJ whole genome shotgun (WGS) entry which is preliminary data.</text>
</comment>
<dbReference type="Pfam" id="PF00633">
    <property type="entry name" value="HHH"/>
    <property type="match status" value="1"/>
</dbReference>
<evidence type="ECO:0000313" key="12">
    <source>
        <dbReference type="EMBL" id="KPK63249.1"/>
    </source>
</evidence>
<dbReference type="PANTHER" id="PTHR10359">
    <property type="entry name" value="A/G-SPECIFIC ADENINE GLYCOSYLASE/ENDONUCLEASE III"/>
    <property type="match status" value="1"/>
</dbReference>
<dbReference type="GO" id="GO:0006284">
    <property type="term" value="P:base-excision repair"/>
    <property type="evidence" value="ECO:0007669"/>
    <property type="project" value="InterPro"/>
</dbReference>
<dbReference type="InterPro" id="IPR003583">
    <property type="entry name" value="Hlx-hairpin-Hlx_DNA-bd_motif"/>
</dbReference>
<dbReference type="CDD" id="cd00056">
    <property type="entry name" value="ENDO3c"/>
    <property type="match status" value="1"/>
</dbReference>
<evidence type="ECO:0000313" key="13">
    <source>
        <dbReference type="Proteomes" id="UP000051373"/>
    </source>
</evidence>
<evidence type="ECO:0000256" key="9">
    <source>
        <dbReference type="ARBA" id="ARBA00023295"/>
    </source>
</evidence>
<dbReference type="InterPro" id="IPR011257">
    <property type="entry name" value="DNA_glycosylase"/>
</dbReference>
<dbReference type="SMART" id="SM00278">
    <property type="entry name" value="HhH1"/>
    <property type="match status" value="1"/>
</dbReference>